<evidence type="ECO:0000259" key="8">
    <source>
        <dbReference type="Pfam" id="PF04083"/>
    </source>
</evidence>
<proteinExistence type="inferred from homology"/>
<evidence type="ECO:0000256" key="6">
    <source>
        <dbReference type="ARBA" id="ARBA00023180"/>
    </source>
</evidence>
<dbReference type="Proteomes" id="UP001168821">
    <property type="component" value="Unassembled WGS sequence"/>
</dbReference>
<keyword evidence="2" id="KW-0732">Signal</keyword>
<keyword evidence="6" id="KW-0325">Glycoprotein</keyword>
<keyword evidence="5" id="KW-0443">Lipid metabolism</keyword>
<keyword evidence="4" id="KW-0442">Lipid degradation</keyword>
<dbReference type="PANTHER" id="PTHR11005">
    <property type="entry name" value="LYSOSOMAL ACID LIPASE-RELATED"/>
    <property type="match status" value="1"/>
</dbReference>
<evidence type="ECO:0000313" key="10">
    <source>
        <dbReference type="Proteomes" id="UP001168821"/>
    </source>
</evidence>
<gene>
    <name evidence="9" type="ORF">Zmor_010135</name>
</gene>
<keyword evidence="10" id="KW-1185">Reference proteome</keyword>
<evidence type="ECO:0000256" key="1">
    <source>
        <dbReference type="ARBA" id="ARBA00010701"/>
    </source>
</evidence>
<dbReference type="AlphaFoldDB" id="A0AA38IK15"/>
<dbReference type="EMBL" id="JALNTZ010000003">
    <property type="protein sequence ID" value="KAJ3658395.1"/>
    <property type="molecule type" value="Genomic_DNA"/>
</dbReference>
<comment type="caution">
    <text evidence="9">The sequence shown here is derived from an EMBL/GenBank/DDBJ whole genome shotgun (WGS) entry which is preliminary data.</text>
</comment>
<dbReference type="PIRSF" id="PIRSF000862">
    <property type="entry name" value="Steryl_ester_lip"/>
    <property type="match status" value="1"/>
</dbReference>
<evidence type="ECO:0000256" key="7">
    <source>
        <dbReference type="PIRSR" id="PIRSR000862-1"/>
    </source>
</evidence>
<feature type="active site" description="Charge relay system" evidence="7">
    <location>
        <position position="339"/>
    </location>
</feature>
<evidence type="ECO:0000256" key="5">
    <source>
        <dbReference type="ARBA" id="ARBA00023098"/>
    </source>
</evidence>
<dbReference type="GO" id="GO:0016042">
    <property type="term" value="P:lipid catabolic process"/>
    <property type="evidence" value="ECO:0007669"/>
    <property type="project" value="UniProtKB-KW"/>
</dbReference>
<feature type="active site" description="Nucleophile" evidence="7">
    <location>
        <position position="136"/>
    </location>
</feature>
<protein>
    <recommendedName>
        <fullName evidence="8">Partial AB-hydrolase lipase domain-containing protein</fullName>
    </recommendedName>
</protein>
<dbReference type="Pfam" id="PF04083">
    <property type="entry name" value="Abhydro_lipase"/>
    <property type="match status" value="1"/>
</dbReference>
<evidence type="ECO:0000313" key="9">
    <source>
        <dbReference type="EMBL" id="KAJ3658395.1"/>
    </source>
</evidence>
<evidence type="ECO:0000256" key="4">
    <source>
        <dbReference type="ARBA" id="ARBA00022963"/>
    </source>
</evidence>
<dbReference type="FunFam" id="3.40.50.1820:FF:000057">
    <property type="entry name" value="Lipase"/>
    <property type="match status" value="1"/>
</dbReference>
<dbReference type="InterPro" id="IPR006693">
    <property type="entry name" value="AB_hydrolase_lipase"/>
</dbReference>
<evidence type="ECO:0000256" key="2">
    <source>
        <dbReference type="ARBA" id="ARBA00022729"/>
    </source>
</evidence>
<dbReference type="InterPro" id="IPR025483">
    <property type="entry name" value="Lipase_euk"/>
</dbReference>
<feature type="domain" description="Partial AB-hydrolase lipase" evidence="8">
    <location>
        <begin position="1"/>
        <end position="58"/>
    </location>
</feature>
<dbReference type="SUPFAM" id="SSF53474">
    <property type="entry name" value="alpha/beta-Hydrolases"/>
    <property type="match status" value="1"/>
</dbReference>
<feature type="active site" description="Charge relay system" evidence="7">
    <location>
        <position position="308"/>
    </location>
</feature>
<reference evidence="9" key="1">
    <citation type="journal article" date="2023" name="G3 (Bethesda)">
        <title>Whole genome assemblies of Zophobas morio and Tenebrio molitor.</title>
        <authorList>
            <person name="Kaur S."/>
            <person name="Stinson S.A."/>
            <person name="diCenzo G.C."/>
        </authorList>
    </citation>
    <scope>NUCLEOTIDE SEQUENCE</scope>
    <source>
        <strain evidence="9">QUZm001</strain>
    </source>
</reference>
<keyword evidence="3" id="KW-0378">Hydrolase</keyword>
<dbReference type="Gene3D" id="3.40.50.1820">
    <property type="entry name" value="alpha/beta hydrolase"/>
    <property type="match status" value="1"/>
</dbReference>
<organism evidence="9 10">
    <name type="scientific">Zophobas morio</name>
    <dbReference type="NCBI Taxonomy" id="2755281"/>
    <lineage>
        <taxon>Eukaryota</taxon>
        <taxon>Metazoa</taxon>
        <taxon>Ecdysozoa</taxon>
        <taxon>Arthropoda</taxon>
        <taxon>Hexapoda</taxon>
        <taxon>Insecta</taxon>
        <taxon>Pterygota</taxon>
        <taxon>Neoptera</taxon>
        <taxon>Endopterygota</taxon>
        <taxon>Coleoptera</taxon>
        <taxon>Polyphaga</taxon>
        <taxon>Cucujiformia</taxon>
        <taxon>Tenebrionidae</taxon>
        <taxon>Zophobas</taxon>
    </lineage>
</organism>
<evidence type="ECO:0000256" key="3">
    <source>
        <dbReference type="ARBA" id="ARBA00022801"/>
    </source>
</evidence>
<comment type="similarity">
    <text evidence="1">Belongs to the AB hydrolase superfamily. Lipase family.</text>
</comment>
<accession>A0AA38IK15</accession>
<dbReference type="InterPro" id="IPR029058">
    <property type="entry name" value="AB_hydrolase_fold"/>
</dbReference>
<name>A0AA38IK15_9CUCU</name>
<sequence>MIENHGYVGETHQIITDDGYILTYYRIPHGINDDGTTQKPAALLVHGVTASSADFVAMGPDRSLAYILADAGYDVWLANTRGTAFSRNHTTLDPDVDTEEFYNFSWHETGYYDLPKAIDYILELKGDDSLHYVGHSQGTTAFFVLASTRPEYNQKIKLASLMAGAAIVKHYPNILIQELCKYIDRVALLLNRYKIYEYPLVKEMRDFVSTTCADPSSNEICDYIYNMKFSGDGFRVEEEFLPVIYTNNPSNTGMKQYVHFAQQVRDGGFRYFDYGTEANLELYGSESPPDYDLSKISAPVAFYYAINDGLITVEDEQKLMSMVPNVVHDYLISYDLFKHGDFLYANDVVELVYKELINVMMTY</sequence>
<dbReference type="GO" id="GO:0016788">
    <property type="term" value="F:hydrolase activity, acting on ester bonds"/>
    <property type="evidence" value="ECO:0007669"/>
    <property type="project" value="InterPro"/>
</dbReference>